<feature type="compositionally biased region" description="Polar residues" evidence="1">
    <location>
        <begin position="110"/>
        <end position="121"/>
    </location>
</feature>
<keyword evidence="3" id="KW-1185">Reference proteome</keyword>
<reference evidence="2 3" key="1">
    <citation type="journal article" date="2021" name="G3 (Bethesda)">
        <title>Improved contiguity of the threespine stickleback genome using long-read sequencing.</title>
        <authorList>
            <person name="Nath S."/>
            <person name="Shaw D.E."/>
            <person name="White M.A."/>
        </authorList>
    </citation>
    <scope>NUCLEOTIDE SEQUENCE [LARGE SCALE GENOMIC DNA]</scope>
    <source>
        <strain evidence="2 3">Lake Benthic</strain>
    </source>
</reference>
<feature type="compositionally biased region" description="Low complexity" evidence="1">
    <location>
        <begin position="17"/>
        <end position="29"/>
    </location>
</feature>
<feature type="region of interest" description="Disordered" evidence="1">
    <location>
        <begin position="1"/>
        <end position="121"/>
    </location>
</feature>
<reference evidence="2" key="2">
    <citation type="submission" date="2025-08" db="UniProtKB">
        <authorList>
            <consortium name="Ensembl"/>
        </authorList>
    </citation>
    <scope>IDENTIFICATION</scope>
</reference>
<feature type="compositionally biased region" description="Basic and acidic residues" evidence="1">
    <location>
        <begin position="98"/>
        <end position="108"/>
    </location>
</feature>
<dbReference type="AlphaFoldDB" id="A0AAQ4R6C8"/>
<evidence type="ECO:0000313" key="2">
    <source>
        <dbReference type="Ensembl" id="ENSGACP00000059224.1"/>
    </source>
</evidence>
<sequence length="161" mass="17271">GRHTEFGAVVPQCWGHSSEPSAQSVSPSQAHRRGTHTPLLHRKDVALQVAGRQEASSLPSSQSRNSPSVHCFGAEREGTRQGARNHSSAGGSDGGTHTCDKKGTERQLVDSPQPSSSAPFWQSAFPSQRQLLGTHWFRRPAQRNSVGLHVLAAGSETRSTC</sequence>
<proteinExistence type="predicted"/>
<name>A0AAQ4R6C8_GASAC</name>
<evidence type="ECO:0000313" key="3">
    <source>
        <dbReference type="Proteomes" id="UP000007635"/>
    </source>
</evidence>
<protein>
    <submittedName>
        <fullName evidence="2">Uncharacterized protein</fullName>
    </submittedName>
</protein>
<dbReference type="Ensembl" id="ENSGACT00000059503.1">
    <property type="protein sequence ID" value="ENSGACP00000059224.1"/>
    <property type="gene ID" value="ENSGACG00000035680.1"/>
</dbReference>
<evidence type="ECO:0000256" key="1">
    <source>
        <dbReference type="SAM" id="MobiDB-lite"/>
    </source>
</evidence>
<reference evidence="2" key="3">
    <citation type="submission" date="2025-09" db="UniProtKB">
        <authorList>
            <consortium name="Ensembl"/>
        </authorList>
    </citation>
    <scope>IDENTIFICATION</scope>
</reference>
<accession>A0AAQ4R6C8</accession>
<dbReference type="Proteomes" id="UP000007635">
    <property type="component" value="Chromosome XI"/>
</dbReference>
<feature type="compositionally biased region" description="Low complexity" evidence="1">
    <location>
        <begin position="56"/>
        <end position="68"/>
    </location>
</feature>
<dbReference type="GeneTree" id="ENSGT00940000177737"/>
<organism evidence="2 3">
    <name type="scientific">Gasterosteus aculeatus aculeatus</name>
    <name type="common">three-spined stickleback</name>
    <dbReference type="NCBI Taxonomy" id="481459"/>
    <lineage>
        <taxon>Eukaryota</taxon>
        <taxon>Metazoa</taxon>
        <taxon>Chordata</taxon>
        <taxon>Craniata</taxon>
        <taxon>Vertebrata</taxon>
        <taxon>Euteleostomi</taxon>
        <taxon>Actinopterygii</taxon>
        <taxon>Neopterygii</taxon>
        <taxon>Teleostei</taxon>
        <taxon>Neoteleostei</taxon>
        <taxon>Acanthomorphata</taxon>
        <taxon>Eupercaria</taxon>
        <taxon>Perciformes</taxon>
        <taxon>Cottioidei</taxon>
        <taxon>Gasterosteales</taxon>
        <taxon>Gasterosteidae</taxon>
        <taxon>Gasterosteus</taxon>
    </lineage>
</organism>